<comment type="caution">
    <text evidence="1">The sequence shown here is derived from an EMBL/GenBank/DDBJ whole genome shotgun (WGS) entry which is preliminary data.</text>
</comment>
<accession>A0ABW5WPV8</accession>
<proteinExistence type="predicted"/>
<evidence type="ECO:0000313" key="2">
    <source>
        <dbReference type="Proteomes" id="UP001597533"/>
    </source>
</evidence>
<dbReference type="Proteomes" id="UP001597533">
    <property type="component" value="Unassembled WGS sequence"/>
</dbReference>
<sequence>MSYEFINVDKSTTPGSGAAKPKDANVGVFRSRDIAVWPLRDSKGVRSVGDFVMVSGKKPIYIYMTGVNQQPTYETEGEVDAEQIMQKFVATHPGDELEAHEFFQNNLGEDLIIVYGSCADNTKRIYGTKCSPLRLKNSFKNDKEGAGHTFTFEQIQGTRFVPSFWTGNIPYAAPTATDVSIDMLVANGYQYKVEALDTTAAVSLSDFDLVHGDVVTLIGSGGTDPATLSAGDLTEATVILKDGTAWTALENATISLEVVDGGSTIYLIERNRS</sequence>
<protein>
    <submittedName>
        <fullName evidence="1">Uncharacterized protein</fullName>
    </submittedName>
</protein>
<dbReference type="EMBL" id="JBHUOV010000017">
    <property type="protein sequence ID" value="MFD2824793.1"/>
    <property type="molecule type" value="Genomic_DNA"/>
</dbReference>
<gene>
    <name evidence="1" type="ORF">ACFS5M_14010</name>
</gene>
<organism evidence="1 2">
    <name type="scientific">Lacinutrix iliipiscaria</name>
    <dbReference type="NCBI Taxonomy" id="1230532"/>
    <lineage>
        <taxon>Bacteria</taxon>
        <taxon>Pseudomonadati</taxon>
        <taxon>Bacteroidota</taxon>
        <taxon>Flavobacteriia</taxon>
        <taxon>Flavobacteriales</taxon>
        <taxon>Flavobacteriaceae</taxon>
        <taxon>Lacinutrix</taxon>
    </lineage>
</organism>
<reference evidence="2" key="1">
    <citation type="journal article" date="2019" name="Int. J. Syst. Evol. Microbiol.">
        <title>The Global Catalogue of Microorganisms (GCM) 10K type strain sequencing project: providing services to taxonomists for standard genome sequencing and annotation.</title>
        <authorList>
            <consortium name="The Broad Institute Genomics Platform"/>
            <consortium name="The Broad Institute Genome Sequencing Center for Infectious Disease"/>
            <person name="Wu L."/>
            <person name="Ma J."/>
        </authorList>
    </citation>
    <scope>NUCLEOTIDE SEQUENCE [LARGE SCALE GENOMIC DNA]</scope>
    <source>
        <strain evidence="2">KCTC 32141</strain>
    </source>
</reference>
<dbReference type="RefSeq" id="WP_183490121.1">
    <property type="nucleotide sequence ID" value="NZ_JBHUOV010000017.1"/>
</dbReference>
<evidence type="ECO:0000313" key="1">
    <source>
        <dbReference type="EMBL" id="MFD2824793.1"/>
    </source>
</evidence>
<keyword evidence="2" id="KW-1185">Reference proteome</keyword>
<name>A0ABW5WPV8_9FLAO</name>